<dbReference type="EMBL" id="JAVFWL010000001">
    <property type="protein sequence ID" value="KAK6729702.1"/>
    <property type="molecule type" value="Genomic_DNA"/>
</dbReference>
<organism evidence="2 3">
    <name type="scientific">Necator americanus</name>
    <name type="common">Human hookworm</name>
    <dbReference type="NCBI Taxonomy" id="51031"/>
    <lineage>
        <taxon>Eukaryota</taxon>
        <taxon>Metazoa</taxon>
        <taxon>Ecdysozoa</taxon>
        <taxon>Nematoda</taxon>
        <taxon>Chromadorea</taxon>
        <taxon>Rhabditida</taxon>
        <taxon>Rhabditina</taxon>
        <taxon>Rhabditomorpha</taxon>
        <taxon>Strongyloidea</taxon>
        <taxon>Ancylostomatidae</taxon>
        <taxon>Bunostominae</taxon>
        <taxon>Necator</taxon>
    </lineage>
</organism>
<comment type="caution">
    <text evidence="2">The sequence shown here is derived from an EMBL/GenBank/DDBJ whole genome shotgun (WGS) entry which is preliminary data.</text>
</comment>
<sequence length="114" mass="13294">MLHSKIAKYFRIKICPSRLALFSFFHTFHPECGVERLMLQYILHGIFIVVVGLITIAIRRALGEEYSKLLRKMQMMKKNEFIDRTSLHDKILTELIQKKKKRSSASSKTILAAQ</sequence>
<feature type="transmembrane region" description="Helical" evidence="1">
    <location>
        <begin position="41"/>
        <end position="62"/>
    </location>
</feature>
<protein>
    <submittedName>
        <fullName evidence="2">Uncharacterized protein</fullName>
    </submittedName>
</protein>
<accession>A0ABR1BWH7</accession>
<evidence type="ECO:0000313" key="2">
    <source>
        <dbReference type="EMBL" id="KAK6729702.1"/>
    </source>
</evidence>
<proteinExistence type="predicted"/>
<keyword evidence="1" id="KW-1133">Transmembrane helix</keyword>
<reference evidence="2 3" key="1">
    <citation type="submission" date="2023-08" db="EMBL/GenBank/DDBJ databases">
        <title>A Necator americanus chromosomal reference genome.</title>
        <authorList>
            <person name="Ilik V."/>
            <person name="Petrzelkova K.J."/>
            <person name="Pardy F."/>
            <person name="Fuh T."/>
            <person name="Niatou-Singa F.S."/>
            <person name="Gouil Q."/>
            <person name="Baker L."/>
            <person name="Ritchie M.E."/>
            <person name="Jex A.R."/>
            <person name="Gazzola D."/>
            <person name="Li H."/>
            <person name="Toshio Fujiwara R."/>
            <person name="Zhan B."/>
            <person name="Aroian R.V."/>
            <person name="Pafco B."/>
            <person name="Schwarz E.M."/>
        </authorList>
    </citation>
    <scope>NUCLEOTIDE SEQUENCE [LARGE SCALE GENOMIC DNA]</scope>
    <source>
        <strain evidence="2 3">Aroian</strain>
        <tissue evidence="2">Whole animal</tissue>
    </source>
</reference>
<keyword evidence="1" id="KW-0472">Membrane</keyword>
<dbReference type="Proteomes" id="UP001303046">
    <property type="component" value="Unassembled WGS sequence"/>
</dbReference>
<keyword evidence="1" id="KW-0812">Transmembrane</keyword>
<evidence type="ECO:0000256" key="1">
    <source>
        <dbReference type="SAM" id="Phobius"/>
    </source>
</evidence>
<gene>
    <name evidence="2" type="primary">Necator_chrI.g2763</name>
    <name evidence="2" type="ORF">RB195_006635</name>
</gene>
<evidence type="ECO:0000313" key="3">
    <source>
        <dbReference type="Proteomes" id="UP001303046"/>
    </source>
</evidence>
<name>A0ABR1BWH7_NECAM</name>
<keyword evidence="3" id="KW-1185">Reference proteome</keyword>